<protein>
    <submittedName>
        <fullName evidence="1">RCG23137</fullName>
    </submittedName>
</protein>
<gene>
    <name evidence="1" type="ORF">rCG_23137</name>
</gene>
<sequence>MIQLYLKLQILLHDNKLSDPKEDTSRANLFRDAEGKKLKTCFTLLSQICCE</sequence>
<proteinExistence type="predicted"/>
<name>A6KG96_RAT</name>
<evidence type="ECO:0000313" key="2">
    <source>
        <dbReference type="Proteomes" id="UP000234681"/>
    </source>
</evidence>
<evidence type="ECO:0000313" key="1">
    <source>
        <dbReference type="EMBL" id="EDL85184.1"/>
    </source>
</evidence>
<dbReference type="EMBL" id="CH474047">
    <property type="protein sequence ID" value="EDL85184.1"/>
    <property type="molecule type" value="Genomic_DNA"/>
</dbReference>
<dbReference type="Proteomes" id="UP000234681">
    <property type="component" value="Chromosome X"/>
</dbReference>
<reference evidence="1 2" key="1">
    <citation type="submission" date="2005-09" db="EMBL/GenBank/DDBJ databases">
        <authorList>
            <person name="Mural R.J."/>
            <person name="Li P.W."/>
            <person name="Adams M.D."/>
            <person name="Amanatides P.G."/>
            <person name="Baden-Tillson H."/>
            <person name="Barnstead M."/>
            <person name="Chin S.H."/>
            <person name="Dew I."/>
            <person name="Evans C.A."/>
            <person name="Ferriera S."/>
            <person name="Flanigan M."/>
            <person name="Fosler C."/>
            <person name="Glodek A."/>
            <person name="Gu Z."/>
            <person name="Holt R.A."/>
            <person name="Jennings D."/>
            <person name="Kraft C.L."/>
            <person name="Lu F."/>
            <person name="Nguyen T."/>
            <person name="Nusskern D.R."/>
            <person name="Pfannkoch C.M."/>
            <person name="Sitter C."/>
            <person name="Sutton G.G."/>
            <person name="Venter J.C."/>
            <person name="Wang Z."/>
            <person name="Woodage T."/>
            <person name="Zheng X.H."/>
            <person name="Zhong F."/>
        </authorList>
    </citation>
    <scope>NUCLEOTIDE SEQUENCE [LARGE SCALE GENOMIC DNA]</scope>
    <source>
        <strain>BN</strain>
        <strain evidence="2">Sprague-Dawley</strain>
    </source>
</reference>
<organism evidence="1 2">
    <name type="scientific">Rattus norvegicus</name>
    <name type="common">Rat</name>
    <dbReference type="NCBI Taxonomy" id="10116"/>
    <lineage>
        <taxon>Eukaryota</taxon>
        <taxon>Metazoa</taxon>
        <taxon>Chordata</taxon>
        <taxon>Craniata</taxon>
        <taxon>Vertebrata</taxon>
        <taxon>Euteleostomi</taxon>
        <taxon>Mammalia</taxon>
        <taxon>Eutheria</taxon>
        <taxon>Euarchontoglires</taxon>
        <taxon>Glires</taxon>
        <taxon>Rodentia</taxon>
        <taxon>Myomorpha</taxon>
        <taxon>Muroidea</taxon>
        <taxon>Muridae</taxon>
        <taxon>Murinae</taxon>
        <taxon>Rattus</taxon>
    </lineage>
</organism>
<accession>A6KG96</accession>
<dbReference type="AlphaFoldDB" id="A6KG96"/>